<dbReference type="FunFam" id="1.20.58.1040:FF:000001">
    <property type="entry name" value="Glucan endo-1,3-beta-glucosidase 4"/>
    <property type="match status" value="1"/>
</dbReference>
<keyword evidence="7" id="KW-0325">Glycoprotein</keyword>
<dbReference type="PANTHER" id="PTHR31044:SF33">
    <property type="entry name" value="PLASMODESMATA CALLOSE-BINDING PROTEIN 5"/>
    <property type="match status" value="1"/>
</dbReference>
<feature type="signal peptide" evidence="9">
    <location>
        <begin position="1"/>
        <end position="24"/>
    </location>
</feature>
<evidence type="ECO:0000256" key="8">
    <source>
        <dbReference type="ARBA" id="ARBA00023288"/>
    </source>
</evidence>
<dbReference type="Pfam" id="PF07983">
    <property type="entry name" value="X8"/>
    <property type="match status" value="1"/>
</dbReference>
<dbReference type="GO" id="GO:0009506">
    <property type="term" value="C:plasmodesma"/>
    <property type="evidence" value="ECO:0007669"/>
    <property type="project" value="UniProtKB-ARBA"/>
</dbReference>
<gene>
    <name evidence="11" type="primary">PDCB5</name>
    <name evidence="11" type="ORF">Tsubulata_019516</name>
</gene>
<protein>
    <submittedName>
        <fullName evidence="11">Plasmodesmata callose-binding protein 5</fullName>
    </submittedName>
</protein>
<evidence type="ECO:0000256" key="9">
    <source>
        <dbReference type="SAM" id="SignalP"/>
    </source>
</evidence>
<dbReference type="EMBL" id="JAKUCV010003680">
    <property type="protein sequence ID" value="KAJ4838036.1"/>
    <property type="molecule type" value="Genomic_DNA"/>
</dbReference>
<dbReference type="InterPro" id="IPR044788">
    <property type="entry name" value="X8_dom_prot"/>
</dbReference>
<dbReference type="PANTHER" id="PTHR31044">
    <property type="entry name" value="BETA-1,3 GLUCANASE"/>
    <property type="match status" value="1"/>
</dbReference>
<evidence type="ECO:0000256" key="5">
    <source>
        <dbReference type="ARBA" id="ARBA00023136"/>
    </source>
</evidence>
<dbReference type="OrthoDB" id="1919050at2759"/>
<reference evidence="11" key="1">
    <citation type="submission" date="2022-02" db="EMBL/GenBank/DDBJ databases">
        <authorList>
            <person name="Henning P.M."/>
            <person name="McCubbin A.G."/>
            <person name="Shore J.S."/>
        </authorList>
    </citation>
    <scope>NUCLEOTIDE SEQUENCE</scope>
    <source>
        <strain evidence="11">F60SS</strain>
        <tissue evidence="11">Leaves</tissue>
    </source>
</reference>
<evidence type="ECO:0000259" key="10">
    <source>
        <dbReference type="SMART" id="SM00768"/>
    </source>
</evidence>
<dbReference type="SMART" id="SM00768">
    <property type="entry name" value="X8"/>
    <property type="match status" value="1"/>
</dbReference>
<organism evidence="11 12">
    <name type="scientific">Turnera subulata</name>
    <dbReference type="NCBI Taxonomy" id="218843"/>
    <lineage>
        <taxon>Eukaryota</taxon>
        <taxon>Viridiplantae</taxon>
        <taxon>Streptophyta</taxon>
        <taxon>Embryophyta</taxon>
        <taxon>Tracheophyta</taxon>
        <taxon>Spermatophyta</taxon>
        <taxon>Magnoliopsida</taxon>
        <taxon>eudicotyledons</taxon>
        <taxon>Gunneridae</taxon>
        <taxon>Pentapetalae</taxon>
        <taxon>rosids</taxon>
        <taxon>fabids</taxon>
        <taxon>Malpighiales</taxon>
        <taxon>Passifloraceae</taxon>
        <taxon>Turnera</taxon>
    </lineage>
</organism>
<keyword evidence="4 9" id="KW-0732">Signal</keyword>
<evidence type="ECO:0000256" key="7">
    <source>
        <dbReference type="ARBA" id="ARBA00023180"/>
    </source>
</evidence>
<proteinExistence type="predicted"/>
<comment type="caution">
    <text evidence="11">The sequence shown here is derived from an EMBL/GenBank/DDBJ whole genome shotgun (WGS) entry which is preliminary data.</text>
</comment>
<reference evidence="11" key="2">
    <citation type="journal article" date="2023" name="Plants (Basel)">
        <title>Annotation of the Turnera subulata (Passifloraceae) Draft Genome Reveals the S-Locus Evolved after the Divergence of Turneroideae from Passifloroideae in a Stepwise Manner.</title>
        <authorList>
            <person name="Henning P.M."/>
            <person name="Roalson E.H."/>
            <person name="Mir W."/>
            <person name="McCubbin A.G."/>
            <person name="Shore J.S."/>
        </authorList>
    </citation>
    <scope>NUCLEOTIDE SEQUENCE</scope>
    <source>
        <strain evidence="11">F60SS</strain>
    </source>
</reference>
<feature type="domain" description="X8" evidence="10">
    <location>
        <begin position="39"/>
        <end position="150"/>
    </location>
</feature>
<keyword evidence="6" id="KW-1015">Disulfide bond</keyword>
<keyword evidence="8" id="KW-0449">Lipoprotein</keyword>
<evidence type="ECO:0000313" key="11">
    <source>
        <dbReference type="EMBL" id="KAJ4838036.1"/>
    </source>
</evidence>
<dbReference type="GO" id="GO:0005886">
    <property type="term" value="C:plasma membrane"/>
    <property type="evidence" value="ECO:0007669"/>
    <property type="project" value="UniProtKB-SubCell"/>
</dbReference>
<keyword evidence="12" id="KW-1185">Reference proteome</keyword>
<evidence type="ECO:0000313" key="12">
    <source>
        <dbReference type="Proteomes" id="UP001141552"/>
    </source>
</evidence>
<evidence type="ECO:0000256" key="1">
    <source>
        <dbReference type="ARBA" id="ARBA00004609"/>
    </source>
</evidence>
<evidence type="ECO:0000256" key="4">
    <source>
        <dbReference type="ARBA" id="ARBA00022729"/>
    </source>
</evidence>
<keyword evidence="5" id="KW-0472">Membrane</keyword>
<sequence>MLSSLPLVLLLLLVSFSLPGFLSAQKVVAAAAAVPPRDLWCVAKNNAPDQALQQAIDWACGAGGADCGPIQQNGPCYDSSDIQRTASWAFNDYYLKNGLTDDACYFSNTAALTSLNPMQISFQLNGEQWQLLGFNNGRKHRRPFSRFCRFEQLQQDSQHMKVFEN</sequence>
<dbReference type="Gene3D" id="1.20.58.1040">
    <property type="match status" value="1"/>
</dbReference>
<dbReference type="GO" id="GO:0098552">
    <property type="term" value="C:side of membrane"/>
    <property type="evidence" value="ECO:0007669"/>
    <property type="project" value="UniProtKB-KW"/>
</dbReference>
<keyword evidence="2" id="KW-1003">Cell membrane</keyword>
<accession>A0A9Q0JCW5</accession>
<dbReference type="AlphaFoldDB" id="A0A9Q0JCW5"/>
<comment type="subcellular location">
    <subcellularLocation>
        <location evidence="1">Cell membrane</location>
        <topology evidence="1">Lipid-anchor</topology>
        <topology evidence="1">GPI-anchor</topology>
    </subcellularLocation>
</comment>
<keyword evidence="3" id="KW-0336">GPI-anchor</keyword>
<evidence type="ECO:0000256" key="3">
    <source>
        <dbReference type="ARBA" id="ARBA00022622"/>
    </source>
</evidence>
<name>A0A9Q0JCW5_9ROSI</name>
<evidence type="ECO:0000256" key="6">
    <source>
        <dbReference type="ARBA" id="ARBA00023157"/>
    </source>
</evidence>
<dbReference type="InterPro" id="IPR012946">
    <property type="entry name" value="X8"/>
</dbReference>
<dbReference type="Proteomes" id="UP001141552">
    <property type="component" value="Unassembled WGS sequence"/>
</dbReference>
<evidence type="ECO:0000256" key="2">
    <source>
        <dbReference type="ARBA" id="ARBA00022475"/>
    </source>
</evidence>
<feature type="chain" id="PRO_5040473693" evidence="9">
    <location>
        <begin position="25"/>
        <end position="165"/>
    </location>
</feature>